<keyword evidence="4 6" id="KW-0472">Membrane</keyword>
<accession>A0AAD4NDD5</accession>
<evidence type="ECO:0000313" key="8">
    <source>
        <dbReference type="Proteomes" id="UP001201812"/>
    </source>
</evidence>
<keyword evidence="2 6" id="KW-0812">Transmembrane</keyword>
<evidence type="ECO:0000256" key="3">
    <source>
        <dbReference type="ARBA" id="ARBA00022989"/>
    </source>
</evidence>
<dbReference type="PANTHER" id="PTHR10736">
    <property type="entry name" value="BESTROPHIN"/>
    <property type="match status" value="1"/>
</dbReference>
<dbReference type="GO" id="GO:0005886">
    <property type="term" value="C:plasma membrane"/>
    <property type="evidence" value="ECO:0007669"/>
    <property type="project" value="UniProtKB-SubCell"/>
</dbReference>
<comment type="function">
    <text evidence="6">Forms chloride channels.</text>
</comment>
<dbReference type="EMBL" id="JAKKPZ010000002">
    <property type="protein sequence ID" value="KAI1726035.1"/>
    <property type="molecule type" value="Genomic_DNA"/>
</dbReference>
<reference evidence="7" key="1">
    <citation type="submission" date="2022-01" db="EMBL/GenBank/DDBJ databases">
        <title>Genome Sequence Resource for Two Populations of Ditylenchus destructor, the Migratory Endoparasitic Phytonematode.</title>
        <authorList>
            <person name="Zhang H."/>
            <person name="Lin R."/>
            <person name="Xie B."/>
        </authorList>
    </citation>
    <scope>NUCLEOTIDE SEQUENCE</scope>
    <source>
        <strain evidence="7">BazhouSP</strain>
    </source>
</reference>
<keyword evidence="6" id="KW-0406">Ion transport</keyword>
<keyword evidence="6" id="KW-0868">Chloride</keyword>
<evidence type="ECO:0000256" key="2">
    <source>
        <dbReference type="ARBA" id="ARBA00022692"/>
    </source>
</evidence>
<keyword evidence="6" id="KW-0813">Transport</keyword>
<gene>
    <name evidence="7" type="ORF">DdX_02728</name>
</gene>
<comment type="subcellular location">
    <subcellularLocation>
        <location evidence="6">Cell membrane</location>
        <topology evidence="6">Multi-pass membrane protein</topology>
    </subcellularLocation>
    <subcellularLocation>
        <location evidence="1">Membrane</location>
    </subcellularLocation>
</comment>
<dbReference type="InterPro" id="IPR000615">
    <property type="entry name" value="Bestrophin"/>
</dbReference>
<dbReference type="AlphaFoldDB" id="A0AAD4NDD5"/>
<dbReference type="Pfam" id="PF01062">
    <property type="entry name" value="Bestrophin"/>
    <property type="match status" value="1"/>
</dbReference>
<comment type="caution">
    <text evidence="7">The sequence shown here is derived from an EMBL/GenBank/DDBJ whole genome shotgun (WGS) entry which is preliminary data.</text>
</comment>
<dbReference type="GO" id="GO:0005254">
    <property type="term" value="F:chloride channel activity"/>
    <property type="evidence" value="ECO:0007669"/>
    <property type="project" value="UniProtKB-KW"/>
</dbReference>
<dbReference type="GO" id="GO:0034707">
    <property type="term" value="C:chloride channel complex"/>
    <property type="evidence" value="ECO:0007669"/>
    <property type="project" value="UniProtKB-KW"/>
</dbReference>
<sequence>MTVSYNFDVSSTTWLSSARILFRWRGSMWKAVSSEAITWIFLYALINIIIRYQLNETQVSRIPLVFLLGFFVSVVFNRWVAIFNHIGFIDNLALVVAALIRGSDAETKLLRRNIIRYSVLSQALVFRDISIQVRKRFPDIESIMHSGLLMEKEFEIFQRKEMQDNKYWIPIQWAISLAIKARDDGKIPSDVLLWNIIERIRQFRTDLQYLCCYDWVPVPMSYPQIAFLAVRIYFATLLIARQCLPIDDFDIYVPIMTLLELILLVGWVKVAEAILNPFGEDDDDFECNYVIDRNLSTGFEIVELYEQPPCDEYDSFWTMSIPKPRDTWEAAKSTQLPKKKTQPYHGSVADLSFESKPAHSTAHNPTGAHDLISTIGRSIRRRQSRKIVPLQPVPENDSKDIGRSIPLFSGSEAVINSYSPSASHERIPKMTFFNAVRKYQMKIQQFLAPVTDKQMYGFIPWIAFLKPTELRSELESFKAEHSPEETVDSELHIEDFPLAQKTNSAWLDTTDNK</sequence>
<feature type="transmembrane region" description="Helical" evidence="6">
    <location>
        <begin position="31"/>
        <end position="50"/>
    </location>
</feature>
<comment type="similarity">
    <text evidence="5 6">Belongs to the anion channel-forming bestrophin (TC 1.A.46) family. Calcium-sensitive chloride channel subfamily.</text>
</comment>
<evidence type="ECO:0000256" key="5">
    <source>
        <dbReference type="ARBA" id="ARBA00034769"/>
    </source>
</evidence>
<dbReference type="InterPro" id="IPR021134">
    <property type="entry name" value="Bestrophin-like"/>
</dbReference>
<keyword evidence="3 6" id="KW-1133">Transmembrane helix</keyword>
<evidence type="ECO:0000256" key="4">
    <source>
        <dbReference type="ARBA" id="ARBA00023136"/>
    </source>
</evidence>
<feature type="transmembrane region" description="Helical" evidence="6">
    <location>
        <begin position="62"/>
        <end position="80"/>
    </location>
</feature>
<evidence type="ECO:0000313" key="7">
    <source>
        <dbReference type="EMBL" id="KAI1726035.1"/>
    </source>
</evidence>
<dbReference type="PANTHER" id="PTHR10736:SF0">
    <property type="entry name" value="BESTROPHIN HOMOLOG"/>
    <property type="match status" value="1"/>
</dbReference>
<evidence type="ECO:0000256" key="1">
    <source>
        <dbReference type="ARBA" id="ARBA00004370"/>
    </source>
</evidence>
<dbReference type="Proteomes" id="UP001201812">
    <property type="component" value="Unassembled WGS sequence"/>
</dbReference>
<evidence type="ECO:0000256" key="6">
    <source>
        <dbReference type="RuleBase" id="RU363126"/>
    </source>
</evidence>
<keyword evidence="8" id="KW-1185">Reference proteome</keyword>
<keyword evidence="6" id="KW-1003">Cell membrane</keyword>
<name>A0AAD4NDD5_9BILA</name>
<protein>
    <recommendedName>
        <fullName evidence="6">Bestrophin homolog</fullName>
    </recommendedName>
</protein>
<keyword evidence="6" id="KW-0869">Chloride channel</keyword>
<organism evidence="7 8">
    <name type="scientific">Ditylenchus destructor</name>
    <dbReference type="NCBI Taxonomy" id="166010"/>
    <lineage>
        <taxon>Eukaryota</taxon>
        <taxon>Metazoa</taxon>
        <taxon>Ecdysozoa</taxon>
        <taxon>Nematoda</taxon>
        <taxon>Chromadorea</taxon>
        <taxon>Rhabditida</taxon>
        <taxon>Tylenchina</taxon>
        <taxon>Tylenchomorpha</taxon>
        <taxon>Sphaerularioidea</taxon>
        <taxon>Anguinidae</taxon>
        <taxon>Anguininae</taxon>
        <taxon>Ditylenchus</taxon>
    </lineage>
</organism>
<proteinExistence type="inferred from homology"/>
<keyword evidence="6" id="KW-0407">Ion channel</keyword>